<reference evidence="15 16" key="1">
    <citation type="submission" date="2019-07" db="EMBL/GenBank/DDBJ databases">
        <title>Genomic Encyclopedia of Archaeal and Bacterial Type Strains, Phase II (KMG-II): from individual species to whole genera.</title>
        <authorList>
            <person name="Goeker M."/>
        </authorList>
    </citation>
    <scope>NUCLEOTIDE SEQUENCE [LARGE SCALE GENOMIC DNA]</scope>
    <source>
        <strain evidence="15 16">ATCC BAA-1139</strain>
    </source>
</reference>
<dbReference type="CDD" id="cd00830">
    <property type="entry name" value="KAS_III"/>
    <property type="match status" value="1"/>
</dbReference>
<evidence type="ECO:0000256" key="7">
    <source>
        <dbReference type="ARBA" id="ARBA00023098"/>
    </source>
</evidence>
<evidence type="ECO:0000256" key="1">
    <source>
        <dbReference type="ARBA" id="ARBA00005194"/>
    </source>
</evidence>
<keyword evidence="9 12" id="KW-0511">Multifunctional enzyme</keyword>
<dbReference type="PANTHER" id="PTHR43091">
    <property type="entry name" value="3-OXOACYL-[ACYL-CARRIER-PROTEIN] SYNTHASE"/>
    <property type="match status" value="1"/>
</dbReference>
<evidence type="ECO:0000256" key="3">
    <source>
        <dbReference type="ARBA" id="ARBA00012333"/>
    </source>
</evidence>
<dbReference type="InterPro" id="IPR013751">
    <property type="entry name" value="ACP_syn_III_N"/>
</dbReference>
<keyword evidence="5 12" id="KW-0808">Transferase</keyword>
<dbReference type="GO" id="GO:0004315">
    <property type="term" value="F:3-oxoacyl-[acyl-carrier-protein] synthase activity"/>
    <property type="evidence" value="ECO:0007669"/>
    <property type="project" value="InterPro"/>
</dbReference>
<dbReference type="GO" id="GO:0033818">
    <property type="term" value="F:beta-ketoacyl-acyl-carrier-protein synthase III activity"/>
    <property type="evidence" value="ECO:0007669"/>
    <property type="project" value="UniProtKB-UniRule"/>
</dbReference>
<dbReference type="InterPro" id="IPR004655">
    <property type="entry name" value="FabH"/>
</dbReference>
<keyword evidence="7 12" id="KW-0443">Lipid metabolism</keyword>
<dbReference type="Pfam" id="PF08541">
    <property type="entry name" value="ACP_syn_III_C"/>
    <property type="match status" value="1"/>
</dbReference>
<dbReference type="InterPro" id="IPR013747">
    <property type="entry name" value="ACP_syn_III_C"/>
</dbReference>
<dbReference type="RefSeq" id="WP_145020402.1">
    <property type="nucleotide sequence ID" value="NZ_VLLN01000007.1"/>
</dbReference>
<evidence type="ECO:0000259" key="13">
    <source>
        <dbReference type="Pfam" id="PF08541"/>
    </source>
</evidence>
<gene>
    <name evidence="12" type="primary">fabH</name>
    <name evidence="15" type="ORF">JN12_01430</name>
</gene>
<sequence>MLWATITGTGSAVPEKVLTNFDLEKIVDTSDEWIISRTGIKERRVASEGEYTSTFAVRAAERALAMAGVSPQELDLIIVGTVTPDYPFPSTACVVQSILGASRAAAFDLSAACSGFVYGLSVAEKFIRTGAAKKALVIGAEVLTRILDWTDRNTCVLFGDGAGAVVIEAGADGAGIMNSYMRSDGSYGELLYQPAPGSRNPATHEVIDQRKVFITMQGNDVFKLAVRAMEESAVRSLELNGLKPEDVTLFIPHQANKRIIDATAKRLAFPEDKVYVNVDRFGNTSSASIPIALDEANRAGKVRKGDLLLLDAFGGGLTWGAVPVRWQIDTPLTP</sequence>
<evidence type="ECO:0000256" key="6">
    <source>
        <dbReference type="ARBA" id="ARBA00022832"/>
    </source>
</evidence>
<keyword evidence="4 12" id="KW-0444">Lipid biosynthesis</keyword>
<keyword evidence="8 12" id="KW-0275">Fatty acid biosynthesis</keyword>
<comment type="subunit">
    <text evidence="12">Homodimer.</text>
</comment>
<dbReference type="GO" id="GO:0005737">
    <property type="term" value="C:cytoplasm"/>
    <property type="evidence" value="ECO:0007669"/>
    <property type="project" value="UniProtKB-SubCell"/>
</dbReference>
<evidence type="ECO:0000256" key="5">
    <source>
        <dbReference type="ARBA" id="ARBA00022679"/>
    </source>
</evidence>
<dbReference type="NCBIfam" id="TIGR00747">
    <property type="entry name" value="fabH"/>
    <property type="match status" value="1"/>
</dbReference>
<dbReference type="GO" id="GO:0006633">
    <property type="term" value="P:fatty acid biosynthetic process"/>
    <property type="evidence" value="ECO:0007669"/>
    <property type="project" value="UniProtKB-UniRule"/>
</dbReference>
<dbReference type="SUPFAM" id="SSF53901">
    <property type="entry name" value="Thiolase-like"/>
    <property type="match status" value="1"/>
</dbReference>
<evidence type="ECO:0000313" key="16">
    <source>
        <dbReference type="Proteomes" id="UP000319449"/>
    </source>
</evidence>
<proteinExistence type="inferred from homology"/>
<keyword evidence="16" id="KW-1185">Reference proteome</keyword>
<comment type="domain">
    <text evidence="12">The last Arg residue of the ACP-binding site is essential for the weak association between ACP/AcpP and FabH.</text>
</comment>
<comment type="subcellular location">
    <subcellularLocation>
        <location evidence="12">Cytoplasm</location>
    </subcellularLocation>
</comment>
<evidence type="ECO:0000256" key="12">
    <source>
        <dbReference type="HAMAP-Rule" id="MF_01815"/>
    </source>
</evidence>
<comment type="pathway">
    <text evidence="1 12">Lipid metabolism; fatty acid biosynthesis.</text>
</comment>
<protein>
    <recommendedName>
        <fullName evidence="3 12">Beta-ketoacyl-[acyl-carrier-protein] synthase III</fullName>
        <shortName evidence="12">Beta-ketoacyl-ACP synthase III</shortName>
        <shortName evidence="12">KAS III</shortName>
        <ecNumber evidence="3 12">2.3.1.180</ecNumber>
    </recommendedName>
    <alternativeName>
        <fullName evidence="12">3-oxoacyl-[acyl-carrier-protein] synthase 3</fullName>
    </alternativeName>
    <alternativeName>
        <fullName evidence="12">3-oxoacyl-[acyl-carrier-protein] synthase III</fullName>
    </alternativeName>
</protein>
<dbReference type="EC" id="2.3.1.180" evidence="3 12"/>
<feature type="active site" evidence="12">
    <location>
        <position position="253"/>
    </location>
</feature>
<evidence type="ECO:0000256" key="4">
    <source>
        <dbReference type="ARBA" id="ARBA00022516"/>
    </source>
</evidence>
<evidence type="ECO:0000313" key="15">
    <source>
        <dbReference type="EMBL" id="TWJ19630.1"/>
    </source>
</evidence>
<dbReference type="NCBIfam" id="NF006829">
    <property type="entry name" value="PRK09352.1"/>
    <property type="match status" value="1"/>
</dbReference>
<dbReference type="AlphaFoldDB" id="A0A562VNZ5"/>
<evidence type="ECO:0000256" key="8">
    <source>
        <dbReference type="ARBA" id="ARBA00023160"/>
    </source>
</evidence>
<organism evidence="15 16">
    <name type="scientific">Geobacter argillaceus</name>
    <dbReference type="NCBI Taxonomy" id="345631"/>
    <lineage>
        <taxon>Bacteria</taxon>
        <taxon>Pseudomonadati</taxon>
        <taxon>Thermodesulfobacteriota</taxon>
        <taxon>Desulfuromonadia</taxon>
        <taxon>Geobacterales</taxon>
        <taxon>Geobacteraceae</taxon>
        <taxon>Geobacter</taxon>
    </lineage>
</organism>
<dbReference type="EMBL" id="VLLN01000007">
    <property type="protein sequence ID" value="TWJ19630.1"/>
    <property type="molecule type" value="Genomic_DNA"/>
</dbReference>
<comment type="caution">
    <text evidence="15">The sequence shown here is derived from an EMBL/GenBank/DDBJ whole genome shotgun (WGS) entry which is preliminary data.</text>
</comment>
<feature type="active site" evidence="12">
    <location>
        <position position="283"/>
    </location>
</feature>
<name>A0A562VNZ5_9BACT</name>
<feature type="domain" description="Beta-ketoacyl-[acyl-carrier-protein] synthase III C-terminal" evidence="13">
    <location>
        <begin position="237"/>
        <end position="326"/>
    </location>
</feature>
<dbReference type="HAMAP" id="MF_01815">
    <property type="entry name" value="FabH"/>
    <property type="match status" value="1"/>
</dbReference>
<comment type="catalytic activity">
    <reaction evidence="11">
        <text>malonyl-[ACP] + acetyl-CoA + H(+) = 3-oxobutanoyl-[ACP] + CO2 + CoA</text>
        <dbReference type="Rhea" id="RHEA:12080"/>
        <dbReference type="Rhea" id="RHEA-COMP:9623"/>
        <dbReference type="Rhea" id="RHEA-COMP:9625"/>
        <dbReference type="ChEBI" id="CHEBI:15378"/>
        <dbReference type="ChEBI" id="CHEBI:16526"/>
        <dbReference type="ChEBI" id="CHEBI:57287"/>
        <dbReference type="ChEBI" id="CHEBI:57288"/>
        <dbReference type="ChEBI" id="CHEBI:78449"/>
        <dbReference type="ChEBI" id="CHEBI:78450"/>
        <dbReference type="EC" id="2.3.1.180"/>
    </reaction>
    <physiologicalReaction direction="left-to-right" evidence="11">
        <dbReference type="Rhea" id="RHEA:12081"/>
    </physiologicalReaction>
</comment>
<feature type="domain" description="Beta-ketoacyl-[acyl-carrier-protein] synthase III N-terminal" evidence="14">
    <location>
        <begin position="107"/>
        <end position="185"/>
    </location>
</feature>
<evidence type="ECO:0000256" key="9">
    <source>
        <dbReference type="ARBA" id="ARBA00023268"/>
    </source>
</evidence>
<evidence type="ECO:0000256" key="2">
    <source>
        <dbReference type="ARBA" id="ARBA00008642"/>
    </source>
</evidence>
<dbReference type="PANTHER" id="PTHR43091:SF1">
    <property type="entry name" value="BETA-KETOACYL-[ACYL-CARRIER-PROTEIN] SYNTHASE III, CHLOROPLASTIC"/>
    <property type="match status" value="1"/>
</dbReference>
<dbReference type="InterPro" id="IPR016039">
    <property type="entry name" value="Thiolase-like"/>
</dbReference>
<keyword evidence="12" id="KW-0963">Cytoplasm</keyword>
<dbReference type="UniPathway" id="UPA00094"/>
<keyword evidence="10 12" id="KW-0012">Acyltransferase</keyword>
<dbReference type="FunFam" id="3.40.47.10:FF:000004">
    <property type="entry name" value="3-oxoacyl-[acyl-carrier-protein] synthase 3"/>
    <property type="match status" value="1"/>
</dbReference>
<feature type="region of interest" description="ACP-binding" evidence="12">
    <location>
        <begin position="254"/>
        <end position="258"/>
    </location>
</feature>
<dbReference type="Gene3D" id="3.40.47.10">
    <property type="match status" value="1"/>
</dbReference>
<comment type="function">
    <text evidence="12">Catalyzes the condensation reaction of fatty acid synthesis by the addition to an acyl acceptor of two carbons from malonyl-ACP. Catalyzes the first condensation reaction which initiates fatty acid synthesis and may therefore play a role in governing the total rate of fatty acid production. Possesses both acetoacetyl-ACP synthase and acetyl transacylase activities. Its substrate specificity determines the biosynthesis of branched-chain and/or straight-chain of fatty acids.</text>
</comment>
<evidence type="ECO:0000256" key="10">
    <source>
        <dbReference type="ARBA" id="ARBA00023315"/>
    </source>
</evidence>
<dbReference type="Pfam" id="PF08545">
    <property type="entry name" value="ACP_syn_III"/>
    <property type="match status" value="1"/>
</dbReference>
<evidence type="ECO:0000259" key="14">
    <source>
        <dbReference type="Pfam" id="PF08545"/>
    </source>
</evidence>
<keyword evidence="6 12" id="KW-0276">Fatty acid metabolism</keyword>
<evidence type="ECO:0000256" key="11">
    <source>
        <dbReference type="ARBA" id="ARBA00051096"/>
    </source>
</evidence>
<accession>A0A562VNZ5</accession>
<feature type="active site" evidence="12">
    <location>
        <position position="113"/>
    </location>
</feature>
<comment type="similarity">
    <text evidence="2 12">Belongs to the thiolase-like superfamily. FabH family.</text>
</comment>
<dbReference type="OrthoDB" id="9815506at2"/>
<dbReference type="Proteomes" id="UP000319449">
    <property type="component" value="Unassembled WGS sequence"/>
</dbReference>